<protein>
    <submittedName>
        <fullName evidence="1">Uncharacterized protein</fullName>
    </submittedName>
</protein>
<dbReference type="AlphaFoldDB" id="A0A645CFX3"/>
<dbReference type="PROSITE" id="PS51257">
    <property type="entry name" value="PROKAR_LIPOPROTEIN"/>
    <property type="match status" value="1"/>
</dbReference>
<organism evidence="1">
    <name type="scientific">bioreactor metagenome</name>
    <dbReference type="NCBI Taxonomy" id="1076179"/>
    <lineage>
        <taxon>unclassified sequences</taxon>
        <taxon>metagenomes</taxon>
        <taxon>ecological metagenomes</taxon>
    </lineage>
</organism>
<dbReference type="EMBL" id="VSSQ01026903">
    <property type="protein sequence ID" value="MPM75847.1"/>
    <property type="molecule type" value="Genomic_DNA"/>
</dbReference>
<evidence type="ECO:0000313" key="1">
    <source>
        <dbReference type="EMBL" id="MPM75847.1"/>
    </source>
</evidence>
<name>A0A645CFX3_9ZZZZ</name>
<sequence length="182" mass="20354">MKKIAFITVLILCILLFTACGASEPAETDPAQMINETTSAVSSDASIESVKEPTISGLGIDQGNYKDEEAGVKINIQNTDWCDTGENVINFTAYNIYSTTFSAKILYPEGIYEIRFGDGMWYQYNPEKNEILDPWFDVDAQINSLTGKNAITFSEEFCSFIDSYCVDAFGYRPDELIMLAYE</sequence>
<proteinExistence type="predicted"/>
<accession>A0A645CFX3</accession>
<reference evidence="1" key="1">
    <citation type="submission" date="2019-08" db="EMBL/GenBank/DDBJ databases">
        <authorList>
            <person name="Kucharzyk K."/>
            <person name="Murdoch R.W."/>
            <person name="Higgins S."/>
            <person name="Loffler F."/>
        </authorList>
    </citation>
    <scope>NUCLEOTIDE SEQUENCE</scope>
</reference>
<gene>
    <name evidence="1" type="ORF">SDC9_122841</name>
</gene>
<comment type="caution">
    <text evidence="1">The sequence shown here is derived from an EMBL/GenBank/DDBJ whole genome shotgun (WGS) entry which is preliminary data.</text>
</comment>